<protein>
    <submittedName>
        <fullName evidence="5">Esterase</fullName>
    </submittedName>
</protein>
<dbReference type="PROSITE" id="PS51635">
    <property type="entry name" value="PNPLA"/>
    <property type="match status" value="1"/>
</dbReference>
<dbReference type="Gene3D" id="3.40.1090.10">
    <property type="entry name" value="Cytosolic phospholipase A2 catalytic domain"/>
    <property type="match status" value="2"/>
</dbReference>
<evidence type="ECO:0000313" key="6">
    <source>
        <dbReference type="Proteomes" id="UP000433406"/>
    </source>
</evidence>
<comment type="caution">
    <text evidence="4">Lacks conserved residue(s) required for the propagation of feature annotation.</text>
</comment>
<sequence length="321" mass="34140">MVTRVALALGSGGARGYAHLGAVRALRERDCELVAVAGTSMGALVGGLAAAGRAEDFARWATALTRRDVLWLLDPSIASRGMITADRLIDALADIITDQAIEDLAVPFTAVATDLAARREVWFQHGPLRAALRASIAIPGVFTPAMLNGRLLVDGGLTNPVPVEPTAAVPSDLTVAVELTGPRRVREPDTPRRDSAAPQRLEEWRERWRRTLATLTGREEQNVADAEVDQLAGPGPGTGWGTERLPADLGLLDLTAQSFEVMQALVGRYRMAALPADVLVTVPVDACGTMDFHRAAEMIDLGHRLTGEALDAAGVVVRRGV</sequence>
<dbReference type="GO" id="GO:0016787">
    <property type="term" value="F:hydrolase activity"/>
    <property type="evidence" value="ECO:0007669"/>
    <property type="project" value="UniProtKB-UniRule"/>
</dbReference>
<dbReference type="PANTHER" id="PTHR14226">
    <property type="entry name" value="NEUROPATHY TARGET ESTERASE/SWISS CHEESE D.MELANOGASTER"/>
    <property type="match status" value="1"/>
</dbReference>
<dbReference type="PANTHER" id="PTHR14226:SF76">
    <property type="entry name" value="NTE FAMILY PROTEIN RSSA"/>
    <property type="match status" value="1"/>
</dbReference>
<name>A0A6I3J509_9ACTN</name>
<evidence type="ECO:0000313" key="5">
    <source>
        <dbReference type="EMBL" id="MTB94262.1"/>
    </source>
</evidence>
<evidence type="ECO:0000256" key="1">
    <source>
        <dbReference type="ARBA" id="ARBA00022801"/>
    </source>
</evidence>
<dbReference type="Pfam" id="PF01734">
    <property type="entry name" value="Patatin"/>
    <property type="match status" value="1"/>
</dbReference>
<feature type="short sequence motif" description="DGA/G" evidence="4">
    <location>
        <begin position="154"/>
        <end position="156"/>
    </location>
</feature>
<dbReference type="GO" id="GO:0016042">
    <property type="term" value="P:lipid catabolic process"/>
    <property type="evidence" value="ECO:0007669"/>
    <property type="project" value="UniProtKB-UniRule"/>
</dbReference>
<feature type="active site" description="Proton acceptor" evidence="4">
    <location>
        <position position="154"/>
    </location>
</feature>
<feature type="active site" description="Nucleophile" evidence="4">
    <location>
        <position position="40"/>
    </location>
</feature>
<accession>A0A6I3J509</accession>
<dbReference type="SUPFAM" id="SSF52151">
    <property type="entry name" value="FabD/lysophospholipase-like"/>
    <property type="match status" value="1"/>
</dbReference>
<evidence type="ECO:0000256" key="4">
    <source>
        <dbReference type="PROSITE-ProRule" id="PRU01161"/>
    </source>
</evidence>
<reference evidence="5 6" key="1">
    <citation type="submission" date="2019-10" db="EMBL/GenBank/DDBJ databases">
        <title>Nocardioides novel species isolated from the excrement of Marmot.</title>
        <authorList>
            <person name="Zhang G."/>
        </authorList>
    </citation>
    <scope>NUCLEOTIDE SEQUENCE [LARGE SCALE GENOMIC DNA]</scope>
    <source>
        <strain evidence="6">zg-579</strain>
    </source>
</reference>
<proteinExistence type="predicted"/>
<gene>
    <name evidence="5" type="ORF">GGQ22_04115</name>
</gene>
<dbReference type="InterPro" id="IPR050301">
    <property type="entry name" value="NTE"/>
</dbReference>
<dbReference type="InterPro" id="IPR002641">
    <property type="entry name" value="PNPLA_dom"/>
</dbReference>
<dbReference type="Proteomes" id="UP000433406">
    <property type="component" value="Unassembled WGS sequence"/>
</dbReference>
<evidence type="ECO:0000256" key="2">
    <source>
        <dbReference type="ARBA" id="ARBA00022963"/>
    </source>
</evidence>
<keyword evidence="6" id="KW-1185">Reference proteome</keyword>
<dbReference type="AlphaFoldDB" id="A0A6I3J509"/>
<keyword evidence="2 4" id="KW-0442">Lipid degradation</keyword>
<organism evidence="5 6">
    <name type="scientific">Nocardioides marmotae</name>
    <dbReference type="NCBI Taxonomy" id="2663857"/>
    <lineage>
        <taxon>Bacteria</taxon>
        <taxon>Bacillati</taxon>
        <taxon>Actinomycetota</taxon>
        <taxon>Actinomycetes</taxon>
        <taxon>Propionibacteriales</taxon>
        <taxon>Nocardioidaceae</taxon>
        <taxon>Nocardioides</taxon>
    </lineage>
</organism>
<dbReference type="InterPro" id="IPR016035">
    <property type="entry name" value="Acyl_Trfase/lysoPLipase"/>
</dbReference>
<feature type="short sequence motif" description="GXSXG" evidence="4">
    <location>
        <begin position="38"/>
        <end position="42"/>
    </location>
</feature>
<dbReference type="EMBL" id="WLCI01000003">
    <property type="protein sequence ID" value="MTB94262.1"/>
    <property type="molecule type" value="Genomic_DNA"/>
</dbReference>
<keyword evidence="1 4" id="KW-0378">Hydrolase</keyword>
<keyword evidence="3 4" id="KW-0443">Lipid metabolism</keyword>
<dbReference type="RefSeq" id="WP_154613970.1">
    <property type="nucleotide sequence ID" value="NZ_CP053660.1"/>
</dbReference>
<comment type="caution">
    <text evidence="5">The sequence shown here is derived from an EMBL/GenBank/DDBJ whole genome shotgun (WGS) entry which is preliminary data.</text>
</comment>
<evidence type="ECO:0000256" key="3">
    <source>
        <dbReference type="ARBA" id="ARBA00023098"/>
    </source>
</evidence>